<proteinExistence type="predicted"/>
<dbReference type="EMBL" id="BAAAZP010000108">
    <property type="protein sequence ID" value="GAA3688310.1"/>
    <property type="molecule type" value="Genomic_DNA"/>
</dbReference>
<reference evidence="3" key="1">
    <citation type="journal article" date="2019" name="Int. J. Syst. Evol. Microbiol.">
        <title>The Global Catalogue of Microorganisms (GCM) 10K type strain sequencing project: providing services to taxonomists for standard genome sequencing and annotation.</title>
        <authorList>
            <consortium name="The Broad Institute Genomics Platform"/>
            <consortium name="The Broad Institute Genome Sequencing Center for Infectious Disease"/>
            <person name="Wu L."/>
            <person name="Ma J."/>
        </authorList>
    </citation>
    <scope>NUCLEOTIDE SEQUENCE [LARGE SCALE GENOMIC DNA]</scope>
    <source>
        <strain evidence="3">JCM 16904</strain>
    </source>
</reference>
<feature type="compositionally biased region" description="Basic and acidic residues" evidence="1">
    <location>
        <begin position="31"/>
        <end position="49"/>
    </location>
</feature>
<gene>
    <name evidence="2" type="ORF">GCM10022224_062090</name>
</gene>
<name>A0ABP7CGN2_9ACTN</name>
<keyword evidence="3" id="KW-1185">Reference proteome</keyword>
<accession>A0ABP7CGN2</accession>
<organism evidence="2 3">
    <name type="scientific">Nonomuraea antimicrobica</name>
    <dbReference type="NCBI Taxonomy" id="561173"/>
    <lineage>
        <taxon>Bacteria</taxon>
        <taxon>Bacillati</taxon>
        <taxon>Actinomycetota</taxon>
        <taxon>Actinomycetes</taxon>
        <taxon>Streptosporangiales</taxon>
        <taxon>Streptosporangiaceae</taxon>
        <taxon>Nonomuraea</taxon>
    </lineage>
</organism>
<sequence>MDVVSVPPTADPAPVRRGPSIVRRGPGSGGRCERFRADRRNADGADRPGELGGSGGMGGIKAEGARVPSERMWNGVRVPSE</sequence>
<evidence type="ECO:0000313" key="2">
    <source>
        <dbReference type="EMBL" id="GAA3688310.1"/>
    </source>
</evidence>
<feature type="compositionally biased region" description="Gly residues" evidence="1">
    <location>
        <begin position="50"/>
        <end position="61"/>
    </location>
</feature>
<evidence type="ECO:0000256" key="1">
    <source>
        <dbReference type="SAM" id="MobiDB-lite"/>
    </source>
</evidence>
<dbReference type="Proteomes" id="UP001500902">
    <property type="component" value="Unassembled WGS sequence"/>
</dbReference>
<feature type="region of interest" description="Disordered" evidence="1">
    <location>
        <begin position="1"/>
        <end position="81"/>
    </location>
</feature>
<evidence type="ECO:0000313" key="3">
    <source>
        <dbReference type="Proteomes" id="UP001500902"/>
    </source>
</evidence>
<comment type="caution">
    <text evidence="2">The sequence shown here is derived from an EMBL/GenBank/DDBJ whole genome shotgun (WGS) entry which is preliminary data.</text>
</comment>
<protein>
    <submittedName>
        <fullName evidence="2">Uncharacterized protein</fullName>
    </submittedName>
</protein>